<organism evidence="1">
    <name type="scientific">hydrothermal vent metagenome</name>
    <dbReference type="NCBI Taxonomy" id="652676"/>
    <lineage>
        <taxon>unclassified sequences</taxon>
        <taxon>metagenomes</taxon>
        <taxon>ecological metagenomes</taxon>
    </lineage>
</organism>
<dbReference type="AlphaFoldDB" id="A0A160TF45"/>
<proteinExistence type="predicted"/>
<name>A0A160TF45_9ZZZZ</name>
<evidence type="ECO:0008006" key="2">
    <source>
        <dbReference type="Google" id="ProtNLM"/>
    </source>
</evidence>
<dbReference type="InterPro" id="IPR021431">
    <property type="entry name" value="DUF3080"/>
</dbReference>
<accession>A0A160TF45</accession>
<protein>
    <recommendedName>
        <fullName evidence="2">DUF3080 domain-containing protein</fullName>
    </recommendedName>
</protein>
<gene>
    <name evidence="1" type="ORF">MGWOODY_Tha1109</name>
</gene>
<sequence length="361" mass="40341">MAGLGSGDAQHVAKRIVLLAVIAVLSACSASPESVLDDYAQRVARVLNVELDAEQSLDPLPKLRIQDNHIEVHATQINLLDFLRLSSCELSRVIGQRNSSLGKLALPSQRLHMERDFLLLGPVCVQQLAQTQPELAETLASALVAKRAERMDSWWNAWFTGHEWQSLISPATQPVPIAPASADNLDIALQVFDYLLQQGNRWQGQQFGYDDAEMELQQQQWLLSEAIGQWLQSQRLLTRVNNQVAELLEYRTNVKSLCLVGRSTPAADILNNVFYKYYAGVLQPYMSRVDRFGTAIMLDLNAVRTLVPAPDAYLTWLHQVSVERDKLTRSHQRHVKAWQGILSQCGLMPTGVNGASHLSDN</sequence>
<reference evidence="1" key="1">
    <citation type="submission" date="2015-10" db="EMBL/GenBank/DDBJ databases">
        <authorList>
            <person name="Gilbert D.G."/>
        </authorList>
    </citation>
    <scope>NUCLEOTIDE SEQUENCE</scope>
</reference>
<evidence type="ECO:0000313" key="1">
    <source>
        <dbReference type="EMBL" id="CUS42731.1"/>
    </source>
</evidence>
<dbReference type="Pfam" id="PF11279">
    <property type="entry name" value="DUF3080"/>
    <property type="match status" value="1"/>
</dbReference>
<dbReference type="EMBL" id="CZQC01000070">
    <property type="protein sequence ID" value="CUS42731.1"/>
    <property type="molecule type" value="Genomic_DNA"/>
</dbReference>